<dbReference type="Proteomes" id="UP000537890">
    <property type="component" value="Unassembled WGS sequence"/>
</dbReference>
<evidence type="ECO:0000313" key="2">
    <source>
        <dbReference type="Proteomes" id="UP000537890"/>
    </source>
</evidence>
<organism evidence="1 2">
    <name type="scientific">Candidatus Methanofishera endochildressiae</name>
    <dbReference type="NCBI Taxonomy" id="2738884"/>
    <lineage>
        <taxon>Bacteria</taxon>
        <taxon>Pseudomonadati</taxon>
        <taxon>Pseudomonadota</taxon>
        <taxon>Gammaproteobacteria</taxon>
        <taxon>Candidatus Methanofishera</taxon>
    </lineage>
</organism>
<accession>A0A7Z0SCH9</accession>
<proteinExistence type="predicted"/>
<evidence type="ECO:0000313" key="1">
    <source>
        <dbReference type="EMBL" id="NYT46598.1"/>
    </source>
</evidence>
<dbReference type="AlphaFoldDB" id="A0A7Z0SCH9"/>
<dbReference type="EMBL" id="JACCHS010000019">
    <property type="protein sequence ID" value="NYT46598.1"/>
    <property type="molecule type" value="Genomic_DNA"/>
</dbReference>
<sequence length="69" mass="7631">MRNTGKLIHRPCQDVVVVFLKILAGLVMPTVLDSQAPKARHHKITMSSSSSHSSKNRCQDDYIKLSIAA</sequence>
<comment type="caution">
    <text evidence="1">The sequence shown here is derived from an EMBL/GenBank/DDBJ whole genome shotgun (WGS) entry which is preliminary data.</text>
</comment>
<reference evidence="1 2" key="1">
    <citation type="submission" date="2020-05" db="EMBL/GenBank/DDBJ databases">
        <title>Horizontal transmission and recombination maintain forever young bacterial symbiont genomes.</title>
        <authorList>
            <person name="Russell S.L."/>
            <person name="Pepper-Tunick E."/>
            <person name="Svedberg J."/>
            <person name="Byrne A."/>
            <person name="Ruelas Castillo J."/>
            <person name="Vollmers C."/>
            <person name="Beinart R.A."/>
            <person name="Corbett-Detig R."/>
        </authorList>
    </citation>
    <scope>NUCLEOTIDE SEQUENCE [LARGE SCALE GENOMIC DNA]</scope>
    <source>
        <strain evidence="1">4727-3</strain>
    </source>
</reference>
<name>A0A7Z0SCH9_9GAMM</name>
<protein>
    <submittedName>
        <fullName evidence="1">Uncharacterized protein</fullName>
    </submittedName>
</protein>
<gene>
    <name evidence="1" type="ORF">H0A75_01815</name>
</gene>